<proteinExistence type="predicted"/>
<dbReference type="GeneID" id="54558052"/>
<reference evidence="2" key="1">
    <citation type="journal article" date="2020" name="Stud. Mycol.">
        <title>101 Dothideomycetes genomes: a test case for predicting lifestyles and emergence of pathogens.</title>
        <authorList>
            <person name="Haridas S."/>
            <person name="Albert R."/>
            <person name="Binder M."/>
            <person name="Bloem J."/>
            <person name="Labutti K."/>
            <person name="Salamov A."/>
            <person name="Andreopoulos B."/>
            <person name="Baker S."/>
            <person name="Barry K."/>
            <person name="Bills G."/>
            <person name="Bluhm B."/>
            <person name="Cannon C."/>
            <person name="Castanera R."/>
            <person name="Culley D."/>
            <person name="Daum C."/>
            <person name="Ezra D."/>
            <person name="Gonzalez J."/>
            <person name="Henrissat B."/>
            <person name="Kuo A."/>
            <person name="Liang C."/>
            <person name="Lipzen A."/>
            <person name="Lutzoni F."/>
            <person name="Magnuson J."/>
            <person name="Mondo S."/>
            <person name="Nolan M."/>
            <person name="Ohm R."/>
            <person name="Pangilinan J."/>
            <person name="Park H.-J."/>
            <person name="Ramirez L."/>
            <person name="Alfaro M."/>
            <person name="Sun H."/>
            <person name="Tritt A."/>
            <person name="Yoshinaga Y."/>
            <person name="Zwiers L.-H."/>
            <person name="Turgeon B."/>
            <person name="Goodwin S."/>
            <person name="Spatafora J."/>
            <person name="Crous P."/>
            <person name="Grigoriev I."/>
        </authorList>
    </citation>
    <scope>NUCLEOTIDE SEQUENCE</scope>
    <source>
        <strain evidence="2">ATCC 36951</strain>
    </source>
</reference>
<evidence type="ECO:0000313" key="3">
    <source>
        <dbReference type="Proteomes" id="UP000799537"/>
    </source>
</evidence>
<name>A0A6A6CZ11_ZASCE</name>
<accession>A0A6A6CZ11</accession>
<gene>
    <name evidence="2" type="ORF">M409DRAFT_19093</name>
</gene>
<evidence type="ECO:0008006" key="4">
    <source>
        <dbReference type="Google" id="ProtNLM"/>
    </source>
</evidence>
<dbReference type="EMBL" id="ML993584">
    <property type="protein sequence ID" value="KAF2171122.1"/>
    <property type="molecule type" value="Genomic_DNA"/>
</dbReference>
<protein>
    <recommendedName>
        <fullName evidence="4">Myb-like domain-containing protein</fullName>
    </recommendedName>
</protein>
<feature type="compositionally biased region" description="Basic and acidic residues" evidence="1">
    <location>
        <begin position="112"/>
        <end position="129"/>
    </location>
</feature>
<feature type="region of interest" description="Disordered" evidence="1">
    <location>
        <begin position="60"/>
        <end position="129"/>
    </location>
</feature>
<dbReference type="AlphaFoldDB" id="A0A6A6CZ11"/>
<feature type="compositionally biased region" description="Acidic residues" evidence="1">
    <location>
        <begin position="101"/>
        <end position="110"/>
    </location>
</feature>
<evidence type="ECO:0000256" key="1">
    <source>
        <dbReference type="SAM" id="MobiDB-lite"/>
    </source>
</evidence>
<dbReference type="OrthoDB" id="4525115at2759"/>
<sequence>MPPSKWDDASERQMLLALIHLNPPTRVSFGRVGEMLDADFTGEAIRQKYMKLKKAAGAQWGNVEVDGGEGKTPVKRGGGKKAAGETKTGSAKRKAKKDVDEGGEPEENSEESPSKKVKVERSGENEDEV</sequence>
<dbReference type="RefSeq" id="XP_033672011.1">
    <property type="nucleotide sequence ID" value="XM_033804780.1"/>
</dbReference>
<evidence type="ECO:0000313" key="2">
    <source>
        <dbReference type="EMBL" id="KAF2171122.1"/>
    </source>
</evidence>
<keyword evidence="3" id="KW-1185">Reference proteome</keyword>
<dbReference type="Proteomes" id="UP000799537">
    <property type="component" value="Unassembled WGS sequence"/>
</dbReference>
<organism evidence="2 3">
    <name type="scientific">Zasmidium cellare ATCC 36951</name>
    <dbReference type="NCBI Taxonomy" id="1080233"/>
    <lineage>
        <taxon>Eukaryota</taxon>
        <taxon>Fungi</taxon>
        <taxon>Dikarya</taxon>
        <taxon>Ascomycota</taxon>
        <taxon>Pezizomycotina</taxon>
        <taxon>Dothideomycetes</taxon>
        <taxon>Dothideomycetidae</taxon>
        <taxon>Mycosphaerellales</taxon>
        <taxon>Mycosphaerellaceae</taxon>
        <taxon>Zasmidium</taxon>
    </lineage>
</organism>